<dbReference type="SUPFAM" id="SSF46626">
    <property type="entry name" value="Cytochrome c"/>
    <property type="match status" value="2"/>
</dbReference>
<name>A0ABT4UP10_9BACT</name>
<evidence type="ECO:0000256" key="3">
    <source>
        <dbReference type="ARBA" id="ARBA00022723"/>
    </source>
</evidence>
<evidence type="ECO:0000256" key="4">
    <source>
        <dbReference type="ARBA" id="ARBA00022729"/>
    </source>
</evidence>
<dbReference type="PANTHER" id="PTHR30600:SF10">
    <property type="entry name" value="BLL6722 PROTEIN"/>
    <property type="match status" value="1"/>
</dbReference>
<evidence type="ECO:0000259" key="9">
    <source>
        <dbReference type="PROSITE" id="PS51007"/>
    </source>
</evidence>
<evidence type="ECO:0000256" key="2">
    <source>
        <dbReference type="ARBA" id="ARBA00022617"/>
    </source>
</evidence>
<gene>
    <name evidence="10" type="ORF">O3P16_17360</name>
</gene>
<evidence type="ECO:0000256" key="8">
    <source>
        <dbReference type="PROSITE-ProRule" id="PRU00433"/>
    </source>
</evidence>
<dbReference type="InterPro" id="IPR026259">
    <property type="entry name" value="MauG/Cytc_peroxidase"/>
</dbReference>
<dbReference type="EMBL" id="JAQGEF010000035">
    <property type="protein sequence ID" value="MDA3616584.1"/>
    <property type="molecule type" value="Genomic_DNA"/>
</dbReference>
<proteinExistence type="predicted"/>
<dbReference type="InterPro" id="IPR004852">
    <property type="entry name" value="Di-haem_cyt_c_peroxidsae"/>
</dbReference>
<dbReference type="Pfam" id="PF03150">
    <property type="entry name" value="CCP_MauG"/>
    <property type="match status" value="1"/>
</dbReference>
<dbReference type="PIRSF" id="PIRSF000294">
    <property type="entry name" value="Cytochrome-c_peroxidase"/>
    <property type="match status" value="1"/>
</dbReference>
<dbReference type="Gene3D" id="1.10.760.10">
    <property type="entry name" value="Cytochrome c-like domain"/>
    <property type="match status" value="2"/>
</dbReference>
<evidence type="ECO:0000313" key="11">
    <source>
        <dbReference type="Proteomes" id="UP001210231"/>
    </source>
</evidence>
<keyword evidence="11" id="KW-1185">Reference proteome</keyword>
<dbReference type="PROSITE" id="PS51007">
    <property type="entry name" value="CYTC"/>
    <property type="match status" value="1"/>
</dbReference>
<keyword evidence="2 8" id="KW-0349">Heme</keyword>
<accession>A0ABT4UP10</accession>
<protein>
    <submittedName>
        <fullName evidence="10">Cytochrome-c peroxidase</fullName>
    </submittedName>
</protein>
<keyword evidence="5" id="KW-0574">Periplasm</keyword>
<organism evidence="10 11">
    <name type="scientific">Polluticaenibacter yanchengensis</name>
    <dbReference type="NCBI Taxonomy" id="3014562"/>
    <lineage>
        <taxon>Bacteria</taxon>
        <taxon>Pseudomonadati</taxon>
        <taxon>Bacteroidota</taxon>
        <taxon>Chitinophagia</taxon>
        <taxon>Chitinophagales</taxon>
        <taxon>Chitinophagaceae</taxon>
        <taxon>Polluticaenibacter</taxon>
    </lineage>
</organism>
<feature type="domain" description="Cytochrome c" evidence="9">
    <location>
        <begin position="209"/>
        <end position="340"/>
    </location>
</feature>
<dbReference type="InterPro" id="IPR036909">
    <property type="entry name" value="Cyt_c-like_dom_sf"/>
</dbReference>
<sequence>MKLFSHILQIIIFSGLLVACRKSELEKPAPQPYRLPVPVNFPAPQYETYNPLTKEGIELGRQLFYDVRLSGNNKISCASCHHQNLAFSDGISLTNIGVSGTTLSRHSPTLINMAWANNGLFWDGGSTNLESQAFGPLTEHNEMGQNLFELMDELKAVPGYITAFKEAFDEDISSANVVKALAQFQRTMVSANSRYDKYVRKENGASLNKQELKGMVLVKQKCQGCHSTDLFTDNLYHNNGIDNDFSNPGIDDLNFGRYRVSYNMKDMGAYKTPTLRNIMLTAPYMHDGRFKTIEEVLNHYTENIKYSESLSPVLIQNGKIGITINNEEKQQIIAFLHTLTDEDFISRKSLGKP</sequence>
<reference evidence="10 11" key="1">
    <citation type="submission" date="2022-12" db="EMBL/GenBank/DDBJ databases">
        <title>Chitinophagaceae gen. sp. nov., a new member of the family Chitinophagaceae, isolated from soil in a chemical factory.</title>
        <authorList>
            <person name="Ke Z."/>
        </authorList>
    </citation>
    <scope>NUCLEOTIDE SEQUENCE [LARGE SCALE GENOMIC DNA]</scope>
    <source>
        <strain evidence="10 11">LY-5</strain>
    </source>
</reference>
<dbReference type="PANTHER" id="PTHR30600">
    <property type="entry name" value="CYTOCHROME C PEROXIDASE-RELATED"/>
    <property type="match status" value="1"/>
</dbReference>
<evidence type="ECO:0000256" key="6">
    <source>
        <dbReference type="ARBA" id="ARBA00023002"/>
    </source>
</evidence>
<keyword evidence="4" id="KW-0732">Signal</keyword>
<evidence type="ECO:0000256" key="5">
    <source>
        <dbReference type="ARBA" id="ARBA00022764"/>
    </source>
</evidence>
<dbReference type="GO" id="GO:0004601">
    <property type="term" value="F:peroxidase activity"/>
    <property type="evidence" value="ECO:0007669"/>
    <property type="project" value="UniProtKB-KW"/>
</dbReference>
<dbReference type="RefSeq" id="WP_407032914.1">
    <property type="nucleotide sequence ID" value="NZ_JAQGEF010000035.1"/>
</dbReference>
<dbReference type="Proteomes" id="UP001210231">
    <property type="component" value="Unassembled WGS sequence"/>
</dbReference>
<evidence type="ECO:0000256" key="1">
    <source>
        <dbReference type="ARBA" id="ARBA00004418"/>
    </source>
</evidence>
<evidence type="ECO:0000256" key="7">
    <source>
        <dbReference type="ARBA" id="ARBA00023004"/>
    </source>
</evidence>
<dbReference type="PROSITE" id="PS51257">
    <property type="entry name" value="PROKAR_LIPOPROTEIN"/>
    <property type="match status" value="1"/>
</dbReference>
<keyword evidence="10" id="KW-0575">Peroxidase</keyword>
<evidence type="ECO:0000313" key="10">
    <source>
        <dbReference type="EMBL" id="MDA3616584.1"/>
    </source>
</evidence>
<keyword evidence="7 8" id="KW-0408">Iron</keyword>
<keyword evidence="3 8" id="KW-0479">Metal-binding</keyword>
<comment type="caution">
    <text evidence="10">The sequence shown here is derived from an EMBL/GenBank/DDBJ whole genome shotgun (WGS) entry which is preliminary data.</text>
</comment>
<comment type="subcellular location">
    <subcellularLocation>
        <location evidence="1">Periplasm</location>
    </subcellularLocation>
</comment>
<dbReference type="InterPro" id="IPR051395">
    <property type="entry name" value="Cytochrome_c_Peroxidase/MauG"/>
</dbReference>
<keyword evidence="6" id="KW-0560">Oxidoreductase</keyword>
<dbReference type="InterPro" id="IPR009056">
    <property type="entry name" value="Cyt_c-like_dom"/>
</dbReference>